<dbReference type="PANTHER" id="PTHR43685:SF2">
    <property type="entry name" value="GLYCOSYLTRANSFERASE 2-LIKE DOMAIN-CONTAINING PROTEIN"/>
    <property type="match status" value="1"/>
</dbReference>
<feature type="domain" description="Glycosyltransferase 2-like" evidence="1">
    <location>
        <begin position="19"/>
        <end position="157"/>
    </location>
</feature>
<dbReference type="Pfam" id="PF00535">
    <property type="entry name" value="Glycos_transf_2"/>
    <property type="match status" value="1"/>
</dbReference>
<protein>
    <submittedName>
        <fullName evidence="3">Putative glycosyltransferase</fullName>
    </submittedName>
</protein>
<reference evidence="3" key="1">
    <citation type="journal article" date="2014" name="DNA Res.">
        <title>A complete view of the genetic diversity of the Escherichia coli O-antigen biosynthesis gene cluster.</title>
        <authorList>
            <person name="Iguchi A."/>
            <person name="Iyoda S."/>
            <person name="Kikuchi T."/>
            <person name="Ogura Y."/>
            <person name="Katsura K."/>
            <person name="Ohnishi M."/>
            <person name="Hayashi T."/>
            <person name="Thomson N.R."/>
        </authorList>
    </citation>
    <scope>NUCLEOTIDE SEQUENCE</scope>
    <source>
        <strain evidence="3">Ew2129-54</strain>
    </source>
</reference>
<evidence type="ECO:0000259" key="1">
    <source>
        <dbReference type="Pfam" id="PF00535"/>
    </source>
</evidence>
<dbReference type="PANTHER" id="PTHR43685">
    <property type="entry name" value="GLYCOSYLTRANSFERASE"/>
    <property type="match status" value="1"/>
</dbReference>
<dbReference type="EMBL" id="AB812053">
    <property type="protein sequence ID" value="BAQ01597.1"/>
    <property type="molecule type" value="Genomic_DNA"/>
</dbReference>
<evidence type="ECO:0000313" key="2">
    <source>
        <dbReference type="EMBL" id="AKM71211.1"/>
    </source>
</evidence>
<reference evidence="2" key="2">
    <citation type="journal article" date="2016" name="PLoS ONE">
        <title>Comparison of O-Antigen Gene Clusters of All O-Serogroups of Escherichia coli and Proposal for Adopting a New Nomenclature for O-Typing.</title>
        <authorList>
            <person name="DebRoy C."/>
            <person name="Fratamico P.M."/>
            <person name="Yan X."/>
            <person name="Baranzoni G."/>
            <person name="Liu Y."/>
            <person name="Needleman D.S."/>
            <person name="Tebbs R."/>
            <person name="O'Connell C.D."/>
            <person name="Allred A."/>
            <person name="Swimley M."/>
            <person name="Mwangi M."/>
            <person name="Kapur V."/>
            <person name="Raygoza Garay J.A."/>
            <person name="Roberts E.L."/>
            <person name="Katani R."/>
        </authorList>
    </citation>
    <scope>NUCLEOTIDE SEQUENCE</scope>
    <source>
        <strain evidence="2">2129-54</strain>
    </source>
</reference>
<keyword evidence="3" id="KW-0808">Transferase</keyword>
<dbReference type="Gene3D" id="3.90.550.10">
    <property type="entry name" value="Spore Coat Polysaccharide Biosynthesis Protein SpsA, Chain A"/>
    <property type="match status" value="1"/>
</dbReference>
<accession>A0A0A8J6E5</accession>
<proteinExistence type="predicted"/>
<organism evidence="3">
    <name type="scientific">Escherichia coli</name>
    <dbReference type="NCBI Taxonomy" id="562"/>
    <lineage>
        <taxon>Bacteria</taxon>
        <taxon>Pseudomonadati</taxon>
        <taxon>Pseudomonadota</taxon>
        <taxon>Gammaproteobacteria</taxon>
        <taxon>Enterobacterales</taxon>
        <taxon>Enterobacteriaceae</taxon>
        <taxon>Escherichia</taxon>
    </lineage>
</organism>
<dbReference type="EMBL" id="KP835695">
    <property type="protein sequence ID" value="AKM71211.1"/>
    <property type="molecule type" value="Genomic_DNA"/>
</dbReference>
<dbReference type="InterPro" id="IPR050834">
    <property type="entry name" value="Glycosyltransf_2"/>
</dbReference>
<name>A0A0A8J6E5_ECOLX</name>
<dbReference type="GO" id="GO:0016740">
    <property type="term" value="F:transferase activity"/>
    <property type="evidence" value="ECO:0007669"/>
    <property type="project" value="UniProtKB-KW"/>
</dbReference>
<dbReference type="InterPro" id="IPR001173">
    <property type="entry name" value="Glyco_trans_2-like"/>
</dbReference>
<dbReference type="SUPFAM" id="SSF53448">
    <property type="entry name" value="Nucleotide-diphospho-sugar transferases"/>
    <property type="match status" value="1"/>
</dbReference>
<dbReference type="InterPro" id="IPR029044">
    <property type="entry name" value="Nucleotide-diphossugar_trans"/>
</dbReference>
<evidence type="ECO:0000313" key="3">
    <source>
        <dbReference type="EMBL" id="BAQ01597.1"/>
    </source>
</evidence>
<dbReference type="AlphaFoldDB" id="A0A0A8J6E5"/>
<dbReference type="RefSeq" id="WP_024231801.1">
    <property type="nucleotide sequence ID" value="NZ_CAJGGJ010000001.1"/>
</dbReference>
<dbReference type="CDD" id="cd00761">
    <property type="entry name" value="Glyco_tranf_GTA_type"/>
    <property type="match status" value="1"/>
</dbReference>
<sequence>MNNFYKISLIGTTQGGRDKEIERLLNSVASSTYKNLEIIFIDQTDDIIIEQLFLKHAKNIKYKLVKSNKVPLSTARNQGLKLCSGNVIGFCDDDAFYAPDFFEKVIQSNIKKETVLSVPVLDFQTMKSYANRVYPKTKKEMGYNQIIKSSLSVGTFIFTHKLDNIYFDERLGVGTLFGGSEETELFFRLKSLGFRVCFQPIFGVYHDNDLYCEGIPEKYRKYAVGYGVVIKKYLVKSRYLLLLEIFRITVKSFFGIVLKKQKKLYMYRLIGFWTGLLKYDL</sequence>